<keyword evidence="1" id="KW-0542">Nucleomorph</keyword>
<name>A0A060DGG2_9EUKA</name>
<dbReference type="InterPro" id="IPR007257">
    <property type="entry name" value="GINS_Psf2"/>
</dbReference>
<geneLocation type="nucleomorph" evidence="1"/>
<dbReference type="SUPFAM" id="SSF158573">
    <property type="entry name" value="GINS helical bundle-like"/>
    <property type="match status" value="1"/>
</dbReference>
<evidence type="ECO:0000313" key="2">
    <source>
        <dbReference type="Proteomes" id="UP000243670"/>
    </source>
</evidence>
<organism evidence="1 2">
    <name type="scientific">Lotharella oceanica</name>
    <dbReference type="NCBI Taxonomy" id="641309"/>
    <lineage>
        <taxon>Eukaryota</taxon>
        <taxon>Sar</taxon>
        <taxon>Rhizaria</taxon>
        <taxon>Cercozoa</taxon>
        <taxon>Chlorarachniophyceae</taxon>
        <taxon>Lotharella</taxon>
    </lineage>
</organism>
<dbReference type="EMBL" id="CP006627">
    <property type="protein sequence ID" value="AIB09619.1"/>
    <property type="molecule type" value="Genomic_DNA"/>
</dbReference>
<dbReference type="Proteomes" id="UP000243670">
    <property type="component" value="Nucleomorph 1"/>
</dbReference>
<protein>
    <submittedName>
        <fullName evidence="1">DNA replication complex GINs protein</fullName>
    </submittedName>
</protein>
<evidence type="ECO:0000313" key="1">
    <source>
        <dbReference type="EMBL" id="AIB09619.1"/>
    </source>
</evidence>
<dbReference type="GO" id="GO:0006260">
    <property type="term" value="P:DNA replication"/>
    <property type="evidence" value="ECO:0007669"/>
    <property type="project" value="InterPro"/>
</dbReference>
<reference evidence="1 2" key="1">
    <citation type="journal article" date="2014" name="BMC Genomics">
        <title>Nucleomorph and plastid genome sequences of the chlorarachniophyte Lotharella oceanica: convergent reductive evolution and frequent recombination in nucleomorph-bearing algae.</title>
        <authorList>
            <person name="Tanifuji G."/>
            <person name="Onodera N.T."/>
            <person name="Brown M.W."/>
            <person name="Curtis B.A."/>
            <person name="Roger A.J."/>
            <person name="Ka-Shu Wong G."/>
            <person name="Melkonian M."/>
            <person name="Archibald J.M."/>
        </authorList>
    </citation>
    <scope>NUCLEOTIDE SEQUENCE [LARGE SCALE GENOMIC DNA]</scope>
    <source>
        <strain evidence="1 2">CCMP622</strain>
    </source>
</reference>
<dbReference type="PANTHER" id="PTHR12772">
    <property type="entry name" value="DNA REPLICATION COMPLEX GINS PROTEIN PSF2"/>
    <property type="match status" value="1"/>
</dbReference>
<proteinExistence type="predicted"/>
<sequence length="175" mass="21431">MITKIKLEVLYFSLDYYYSIKIKNIFYLRKIIGTYTSLNELFGNCYYKKKTILPLWIAIFLYNRNYIFIKLPFWFNLNKLRKIFFYEKINTKTLYPLGNFYLEHFSLINTNIRHIFNKDFYKINLSLKQIKKFRIIKILNSFIIKNTKILLIKYLTFSEISLIKNTLLNILCYLI</sequence>
<dbReference type="GO" id="GO:0000727">
    <property type="term" value="P:double-strand break repair via break-induced replication"/>
    <property type="evidence" value="ECO:0007669"/>
    <property type="project" value="TreeGrafter"/>
</dbReference>
<dbReference type="GO" id="GO:0000811">
    <property type="term" value="C:GINS complex"/>
    <property type="evidence" value="ECO:0007669"/>
    <property type="project" value="TreeGrafter"/>
</dbReference>
<dbReference type="PANTHER" id="PTHR12772:SF0">
    <property type="entry name" value="DNA REPLICATION COMPLEX GINS PROTEIN PSF2"/>
    <property type="match status" value="1"/>
</dbReference>
<accession>A0A060DGG2</accession>
<dbReference type="InterPro" id="IPR036224">
    <property type="entry name" value="GINS_bundle-like_dom_sf"/>
</dbReference>
<gene>
    <name evidence="1" type="primary">psf2</name>
    <name evidence="1" type="ORF">M951_chr1139</name>
</gene>
<dbReference type="AlphaFoldDB" id="A0A060DGG2"/>